<feature type="domain" description="DUF8175" evidence="1">
    <location>
        <begin position="38"/>
        <end position="215"/>
    </location>
</feature>
<dbReference type="RefSeq" id="WP_122194926.1">
    <property type="nucleotide sequence ID" value="NZ_JBHSKC010000035.1"/>
</dbReference>
<dbReference type="OrthoDB" id="4428031at2"/>
<sequence length="223" mass="23106">MNRRHVLIGVAIAGGLALGGFALIPDGPGEHVHRPPAALDEQLQSSPATPTSGLVWRDFHGFRLPYSASDGPHAVAGDRAGGFARTPLGALLAAVHLSVRSDPRWGLATATSTVNTQFVGPDRAGMLASINTAPLAPGTPRAYATLEAFRWQGYTPETASVDVVSAGPGDSDQVVRAATRVQLQWDDGDWRVVAPPGGSWLGSAAPVGSLDGYTRFPTIGGGR</sequence>
<evidence type="ECO:0000259" key="1">
    <source>
        <dbReference type="Pfam" id="PF26526"/>
    </source>
</evidence>
<reference evidence="2 3" key="1">
    <citation type="submission" date="2018-10" db="EMBL/GenBank/DDBJ databases">
        <title>Isolation from soil.</title>
        <authorList>
            <person name="Hu J."/>
        </authorList>
    </citation>
    <scope>NUCLEOTIDE SEQUENCE [LARGE SCALE GENOMIC DNA]</scope>
    <source>
        <strain evidence="2 3">NEAU-Ht49</strain>
    </source>
</reference>
<dbReference type="InterPro" id="IPR058488">
    <property type="entry name" value="DUF8175"/>
</dbReference>
<gene>
    <name evidence="2" type="ORF">EBO15_14595</name>
</gene>
<evidence type="ECO:0000313" key="2">
    <source>
        <dbReference type="EMBL" id="RMI43928.1"/>
    </source>
</evidence>
<keyword evidence="3" id="KW-1185">Reference proteome</keyword>
<accession>A0A3M2M9X0</accession>
<evidence type="ECO:0000313" key="3">
    <source>
        <dbReference type="Proteomes" id="UP000282674"/>
    </source>
</evidence>
<dbReference type="EMBL" id="RFFG01000022">
    <property type="protein sequence ID" value="RMI43928.1"/>
    <property type="molecule type" value="Genomic_DNA"/>
</dbReference>
<dbReference type="AlphaFoldDB" id="A0A3M2M9X0"/>
<proteinExistence type="predicted"/>
<dbReference type="Proteomes" id="UP000282674">
    <property type="component" value="Unassembled WGS sequence"/>
</dbReference>
<dbReference type="Pfam" id="PF26526">
    <property type="entry name" value="DUF8175"/>
    <property type="match status" value="1"/>
</dbReference>
<comment type="caution">
    <text evidence="2">The sequence shown here is derived from an EMBL/GenBank/DDBJ whole genome shotgun (WGS) entry which is preliminary data.</text>
</comment>
<protein>
    <recommendedName>
        <fullName evidence="1">DUF8175 domain-containing protein</fullName>
    </recommendedName>
</protein>
<organism evidence="2 3">
    <name type="scientific">Actinomadura harenae</name>
    <dbReference type="NCBI Taxonomy" id="2483351"/>
    <lineage>
        <taxon>Bacteria</taxon>
        <taxon>Bacillati</taxon>
        <taxon>Actinomycetota</taxon>
        <taxon>Actinomycetes</taxon>
        <taxon>Streptosporangiales</taxon>
        <taxon>Thermomonosporaceae</taxon>
        <taxon>Actinomadura</taxon>
    </lineage>
</organism>
<name>A0A3M2M9X0_9ACTN</name>